<evidence type="ECO:0000313" key="3">
    <source>
        <dbReference type="EMBL" id="KAK3051639.1"/>
    </source>
</evidence>
<protein>
    <recommendedName>
        <fullName evidence="5">Short chain dehydrogenase</fullName>
    </recommendedName>
</protein>
<keyword evidence="4" id="KW-1185">Reference proteome</keyword>
<accession>A0AAJ0GD48</accession>
<dbReference type="GO" id="GO:0005737">
    <property type="term" value="C:cytoplasm"/>
    <property type="evidence" value="ECO:0007669"/>
    <property type="project" value="TreeGrafter"/>
</dbReference>
<evidence type="ECO:0000313" key="4">
    <source>
        <dbReference type="Proteomes" id="UP001271007"/>
    </source>
</evidence>
<dbReference type="EMBL" id="JAWDJX010000025">
    <property type="protein sequence ID" value="KAK3051639.1"/>
    <property type="molecule type" value="Genomic_DNA"/>
</dbReference>
<evidence type="ECO:0000256" key="2">
    <source>
        <dbReference type="RuleBase" id="RU000363"/>
    </source>
</evidence>
<comment type="caution">
    <text evidence="3">The sequence shown here is derived from an EMBL/GenBank/DDBJ whole genome shotgun (WGS) entry which is preliminary data.</text>
</comment>
<organism evidence="3 4">
    <name type="scientific">Extremus antarcticus</name>
    <dbReference type="NCBI Taxonomy" id="702011"/>
    <lineage>
        <taxon>Eukaryota</taxon>
        <taxon>Fungi</taxon>
        <taxon>Dikarya</taxon>
        <taxon>Ascomycota</taxon>
        <taxon>Pezizomycotina</taxon>
        <taxon>Dothideomycetes</taxon>
        <taxon>Dothideomycetidae</taxon>
        <taxon>Mycosphaerellales</taxon>
        <taxon>Extremaceae</taxon>
        <taxon>Extremus</taxon>
    </lineage>
</organism>
<dbReference type="SUPFAM" id="SSF51735">
    <property type="entry name" value="NAD(P)-binding Rossmann-fold domains"/>
    <property type="match status" value="1"/>
</dbReference>
<evidence type="ECO:0008006" key="5">
    <source>
        <dbReference type="Google" id="ProtNLM"/>
    </source>
</evidence>
<evidence type="ECO:0000256" key="1">
    <source>
        <dbReference type="ARBA" id="ARBA00006484"/>
    </source>
</evidence>
<dbReference type="AlphaFoldDB" id="A0AAJ0GD48"/>
<gene>
    <name evidence="3" type="ORF">LTR09_007294</name>
</gene>
<proteinExistence type="inferred from homology"/>
<dbReference type="PANTHER" id="PTHR43544:SF32">
    <property type="entry name" value="CHAIN DEHYDROGENASE, PUTATIVE (AFU_ORTHOLOGUE AFUA_5G01530)-RELATED"/>
    <property type="match status" value="1"/>
</dbReference>
<dbReference type="PRINTS" id="PR00080">
    <property type="entry name" value="SDRFAMILY"/>
</dbReference>
<name>A0AAJ0GD48_9PEZI</name>
<comment type="similarity">
    <text evidence="1 2">Belongs to the short-chain dehydrogenases/reductases (SDR) family.</text>
</comment>
<dbReference type="GO" id="GO:0016491">
    <property type="term" value="F:oxidoreductase activity"/>
    <property type="evidence" value="ECO:0007669"/>
    <property type="project" value="TreeGrafter"/>
</dbReference>
<dbReference type="Proteomes" id="UP001271007">
    <property type="component" value="Unassembled WGS sequence"/>
</dbReference>
<sequence length="251" mass="26771">MAASKIIVLITGGNSGVGFGLASQLLNRGTYHVLLGSRSTDKGRDAVKDLQARHESQSDAVELLQIDVTDDDSIDKAAVTVRNKHGKVDVIVNNAGLAGMELPLRQAMREAFDVNAAGPAAVVNAFAPLLRKSSMTSPPPRIINVSSGAGSINRCLDPTSPLYGMLGYQYRSTKAAMNMVTACQWVEYGKEGIKVFAYDPGFTISNLSAHNKAENGARSAEESASSLVDVIEGKRDDEAGMFLHNTGIYPW</sequence>
<dbReference type="Pfam" id="PF00106">
    <property type="entry name" value="adh_short"/>
    <property type="match status" value="1"/>
</dbReference>
<dbReference type="InterPro" id="IPR036291">
    <property type="entry name" value="NAD(P)-bd_dom_sf"/>
</dbReference>
<dbReference type="InterPro" id="IPR002347">
    <property type="entry name" value="SDR_fam"/>
</dbReference>
<dbReference type="Gene3D" id="3.40.50.720">
    <property type="entry name" value="NAD(P)-binding Rossmann-like Domain"/>
    <property type="match status" value="1"/>
</dbReference>
<dbReference type="InterPro" id="IPR051468">
    <property type="entry name" value="Fungal_SecMetab_SDRs"/>
</dbReference>
<reference evidence="3" key="1">
    <citation type="submission" date="2023-04" db="EMBL/GenBank/DDBJ databases">
        <title>Black Yeasts Isolated from many extreme environments.</title>
        <authorList>
            <person name="Coleine C."/>
            <person name="Stajich J.E."/>
            <person name="Selbmann L."/>
        </authorList>
    </citation>
    <scope>NUCLEOTIDE SEQUENCE</scope>
    <source>
        <strain evidence="3">CCFEE 5312</strain>
    </source>
</reference>
<dbReference type="PANTHER" id="PTHR43544">
    <property type="entry name" value="SHORT-CHAIN DEHYDROGENASE/REDUCTASE"/>
    <property type="match status" value="1"/>
</dbReference>
<dbReference type="GO" id="GO:0019748">
    <property type="term" value="P:secondary metabolic process"/>
    <property type="evidence" value="ECO:0007669"/>
    <property type="project" value="TreeGrafter"/>
</dbReference>
<dbReference type="PRINTS" id="PR00081">
    <property type="entry name" value="GDHRDH"/>
</dbReference>